<dbReference type="PANTHER" id="PTHR47143:SF1">
    <property type="entry name" value="ION_TRANS DOMAIN-CONTAINING PROTEIN"/>
    <property type="match status" value="1"/>
</dbReference>
<evidence type="ECO:0000313" key="10">
    <source>
        <dbReference type="Proteomes" id="UP000735302"/>
    </source>
</evidence>
<evidence type="ECO:0000256" key="6">
    <source>
        <dbReference type="ARBA" id="ARBA00023303"/>
    </source>
</evidence>
<keyword evidence="2" id="KW-0677">Repeat</keyword>
<dbReference type="Proteomes" id="UP000735302">
    <property type="component" value="Unassembled WGS sequence"/>
</dbReference>
<reference evidence="9 10" key="1">
    <citation type="journal article" date="2021" name="Elife">
        <title>Chloroplast acquisition without the gene transfer in kleptoplastic sea slugs, Plakobranchus ocellatus.</title>
        <authorList>
            <person name="Maeda T."/>
            <person name="Takahashi S."/>
            <person name="Yoshida T."/>
            <person name="Shimamura S."/>
            <person name="Takaki Y."/>
            <person name="Nagai Y."/>
            <person name="Toyoda A."/>
            <person name="Suzuki Y."/>
            <person name="Arimoto A."/>
            <person name="Ishii H."/>
            <person name="Satoh N."/>
            <person name="Nishiyama T."/>
            <person name="Hasebe M."/>
            <person name="Maruyama T."/>
            <person name="Minagawa J."/>
            <person name="Obokata J."/>
            <person name="Shigenobu S."/>
        </authorList>
    </citation>
    <scope>NUCLEOTIDE SEQUENCE [LARGE SCALE GENOMIC DNA]</scope>
</reference>
<accession>A0AAV3YXH7</accession>
<keyword evidence="8" id="KW-0472">Membrane</keyword>
<keyword evidence="4" id="KW-0406">Ion transport</keyword>
<feature type="region of interest" description="Disordered" evidence="7">
    <location>
        <begin position="238"/>
        <end position="260"/>
    </location>
</feature>
<proteinExistence type="predicted"/>
<keyword evidence="8" id="KW-1133">Transmembrane helix</keyword>
<keyword evidence="10" id="KW-1185">Reference proteome</keyword>
<dbReference type="InterPro" id="IPR052076">
    <property type="entry name" value="TRP_cation_channel"/>
</dbReference>
<evidence type="ECO:0000256" key="4">
    <source>
        <dbReference type="ARBA" id="ARBA00023065"/>
    </source>
</evidence>
<dbReference type="EMBL" id="BLXT01001660">
    <property type="protein sequence ID" value="GFN87085.1"/>
    <property type="molecule type" value="Genomic_DNA"/>
</dbReference>
<feature type="compositionally biased region" description="Polar residues" evidence="7">
    <location>
        <begin position="241"/>
        <end position="260"/>
    </location>
</feature>
<dbReference type="PANTHER" id="PTHR47143">
    <property type="entry name" value="TRANSIENT RECEPTOR POTENTIAL CATION CHANNEL PROTEIN PAINLESS"/>
    <property type="match status" value="1"/>
</dbReference>
<keyword evidence="3" id="KW-0040">ANK repeat</keyword>
<keyword evidence="5" id="KW-0325">Glycoprotein</keyword>
<comment type="caution">
    <text evidence="9">The sequence shown here is derived from an EMBL/GenBank/DDBJ whole genome shotgun (WGS) entry which is preliminary data.</text>
</comment>
<name>A0AAV3YXH7_9GAST</name>
<evidence type="ECO:0000256" key="2">
    <source>
        <dbReference type="ARBA" id="ARBA00022737"/>
    </source>
</evidence>
<dbReference type="AlphaFoldDB" id="A0AAV3YXH7"/>
<dbReference type="GO" id="GO:0034220">
    <property type="term" value="P:monoatomic ion transmembrane transport"/>
    <property type="evidence" value="ECO:0007669"/>
    <property type="project" value="UniProtKB-KW"/>
</dbReference>
<keyword evidence="6" id="KW-0407">Ion channel</keyword>
<sequence>MPVEIGARGFVGSSVYGLLSKLSIGGNKRTKALRLLAETAENSSRWIWSRRNEKKPDPLGTYATPSLAMYHTLILLFEVDYLATIIKPLNDNQSSTLHFGSLSFLFLATFLLFMPLLLVNLMIGLAVGDIQSVLRSANQKKLATQVDFHTNLERRLSFLSKMTPEILTVYPWSSDNSFQSKIIEMIGWKNELIAELPALSSQNAEESPTMQSITEARRELGQLKRSLTLIMKKLNVDTEGNDVSDQPNRVLSNSQSSSFF</sequence>
<evidence type="ECO:0000313" key="9">
    <source>
        <dbReference type="EMBL" id="GFN87085.1"/>
    </source>
</evidence>
<feature type="transmembrane region" description="Helical" evidence="8">
    <location>
        <begin position="97"/>
        <end position="127"/>
    </location>
</feature>
<evidence type="ECO:0000256" key="7">
    <source>
        <dbReference type="SAM" id="MobiDB-lite"/>
    </source>
</evidence>
<evidence type="ECO:0000256" key="5">
    <source>
        <dbReference type="ARBA" id="ARBA00023180"/>
    </source>
</evidence>
<keyword evidence="1" id="KW-0813">Transport</keyword>
<dbReference type="GO" id="GO:0022857">
    <property type="term" value="F:transmembrane transporter activity"/>
    <property type="evidence" value="ECO:0007669"/>
    <property type="project" value="TreeGrafter"/>
</dbReference>
<keyword evidence="8" id="KW-0812">Transmembrane</keyword>
<evidence type="ECO:0000256" key="1">
    <source>
        <dbReference type="ARBA" id="ARBA00022448"/>
    </source>
</evidence>
<keyword evidence="9" id="KW-0675">Receptor</keyword>
<gene>
    <name evidence="9" type="ORF">PoB_001359100</name>
</gene>
<protein>
    <submittedName>
        <fullName evidence="9">Transient receptor potential cation channel subfamily a member 1-like</fullName>
    </submittedName>
</protein>
<organism evidence="9 10">
    <name type="scientific">Plakobranchus ocellatus</name>
    <dbReference type="NCBI Taxonomy" id="259542"/>
    <lineage>
        <taxon>Eukaryota</taxon>
        <taxon>Metazoa</taxon>
        <taxon>Spiralia</taxon>
        <taxon>Lophotrochozoa</taxon>
        <taxon>Mollusca</taxon>
        <taxon>Gastropoda</taxon>
        <taxon>Heterobranchia</taxon>
        <taxon>Euthyneura</taxon>
        <taxon>Panpulmonata</taxon>
        <taxon>Sacoglossa</taxon>
        <taxon>Placobranchoidea</taxon>
        <taxon>Plakobranchidae</taxon>
        <taxon>Plakobranchus</taxon>
    </lineage>
</organism>
<evidence type="ECO:0000256" key="8">
    <source>
        <dbReference type="SAM" id="Phobius"/>
    </source>
</evidence>
<evidence type="ECO:0000256" key="3">
    <source>
        <dbReference type="ARBA" id="ARBA00023043"/>
    </source>
</evidence>
<dbReference type="GO" id="GO:1902495">
    <property type="term" value="C:transmembrane transporter complex"/>
    <property type="evidence" value="ECO:0007669"/>
    <property type="project" value="TreeGrafter"/>
</dbReference>